<gene>
    <name evidence="2" type="ORF">HMPREF0682_1815</name>
</gene>
<keyword evidence="3" id="KW-1185">Reference proteome</keyword>
<accession>U2RLZ2</accession>
<reference evidence="2" key="1">
    <citation type="submission" date="2013-08" db="EMBL/GenBank/DDBJ databases">
        <authorList>
            <person name="Durkin A.S."/>
            <person name="Haft D.R."/>
            <person name="McCorrison J."/>
            <person name="Torralba M."/>
            <person name="Gillis M."/>
            <person name="Haft D.H."/>
            <person name="Methe B."/>
            <person name="Sutton G."/>
            <person name="Nelson K.E."/>
        </authorList>
    </citation>
    <scope>NUCLEOTIDE SEQUENCE [LARGE SCALE GENOMIC DNA]</scope>
    <source>
        <strain evidence="2">F0233</strain>
    </source>
</reference>
<sequence>MSETPSPTNHGRVDADGTVYVITSAGERRVGQVPDVSPDEAMAFFVRRYEALSTEVNLLRQRIVSGSVSPDEARRQIRTLRTNILEANAVGDLDALAASLDGVAPVLETKAAERREARARQHEETRAAKEEMVAEAERLAAGNDWRGGVNRFRALLEQWKALPRIDRTTDDELWHRFSSARTTYTRRRKAQFAQQAEHREAARRTKERIIAEAERLSTSTDWGPTAHAFRELMTQWKAAGPAPREVDDELWKRFRGLQDVFFDARNEVFRKQDAEFEENLAAKQALLDEAERTILPVTDVERARHQLRAFLERFNAHGKVPREAIRAVDGRVRALEQAVKQAEEAEWRRTDPQARERAADTVAMLTSQIDKLTAQAEAAEARDDTREAGQLRDSISTYRGWLDQAQKTLDEFSA</sequence>
<dbReference type="Pfam" id="PF03993">
    <property type="entry name" value="DUF349"/>
    <property type="match status" value="3"/>
</dbReference>
<proteinExistence type="predicted"/>
<keyword evidence="1" id="KW-0175">Coiled coil</keyword>
<dbReference type="AlphaFoldDB" id="U2RLZ2"/>
<name>U2RLZ2_9ACTN</name>
<dbReference type="InterPro" id="IPR007139">
    <property type="entry name" value="DUF349"/>
</dbReference>
<dbReference type="EMBL" id="ACVN02000211">
    <property type="protein sequence ID" value="ERK54563.1"/>
    <property type="molecule type" value="Genomic_DNA"/>
</dbReference>
<evidence type="ECO:0000313" key="2">
    <source>
        <dbReference type="EMBL" id="ERK54563.1"/>
    </source>
</evidence>
<evidence type="ECO:0000313" key="3">
    <source>
        <dbReference type="Proteomes" id="UP000017052"/>
    </source>
</evidence>
<evidence type="ECO:0000256" key="1">
    <source>
        <dbReference type="SAM" id="Coils"/>
    </source>
</evidence>
<feature type="coiled-coil region" evidence="1">
    <location>
        <begin position="325"/>
        <end position="382"/>
    </location>
</feature>
<dbReference type="Proteomes" id="UP000017052">
    <property type="component" value="Unassembled WGS sequence"/>
</dbReference>
<organism evidence="2 3">
    <name type="scientific">Propionibacterium acidifaciens F0233</name>
    <dbReference type="NCBI Taxonomy" id="553198"/>
    <lineage>
        <taxon>Bacteria</taxon>
        <taxon>Bacillati</taxon>
        <taxon>Actinomycetota</taxon>
        <taxon>Actinomycetes</taxon>
        <taxon>Propionibacteriales</taxon>
        <taxon>Propionibacteriaceae</taxon>
        <taxon>Propionibacterium</taxon>
    </lineage>
</organism>
<comment type="caution">
    <text evidence="2">The sequence shown here is derived from an EMBL/GenBank/DDBJ whole genome shotgun (WGS) entry which is preliminary data.</text>
</comment>
<protein>
    <submittedName>
        <fullName evidence="2">PF03993 domain protein</fullName>
    </submittedName>
</protein>